<dbReference type="AlphaFoldDB" id="A0A7W8HFM9"/>
<protein>
    <submittedName>
        <fullName evidence="8">Putative flippase GtrA</fullName>
    </submittedName>
</protein>
<keyword evidence="4 6" id="KW-1133">Transmembrane helix</keyword>
<reference evidence="8 9" key="1">
    <citation type="submission" date="2020-08" db="EMBL/GenBank/DDBJ databases">
        <title>Genomic Encyclopedia of Type Strains, Phase IV (KMG-IV): sequencing the most valuable type-strain genomes for metagenomic binning, comparative biology and taxonomic classification.</title>
        <authorList>
            <person name="Goeker M."/>
        </authorList>
    </citation>
    <scope>NUCLEOTIDE SEQUENCE [LARGE SCALE GENOMIC DNA]</scope>
    <source>
        <strain evidence="8 9">DSM 29781</strain>
    </source>
</reference>
<dbReference type="InterPro" id="IPR007267">
    <property type="entry name" value="GtrA_DPMS_TM"/>
</dbReference>
<evidence type="ECO:0000259" key="7">
    <source>
        <dbReference type="Pfam" id="PF04138"/>
    </source>
</evidence>
<dbReference type="GO" id="GO:0005886">
    <property type="term" value="C:plasma membrane"/>
    <property type="evidence" value="ECO:0007669"/>
    <property type="project" value="TreeGrafter"/>
</dbReference>
<comment type="similarity">
    <text evidence="2">Belongs to the GtrA family.</text>
</comment>
<name>A0A7W8HFM9_9BURK</name>
<dbReference type="InterPro" id="IPR051401">
    <property type="entry name" value="GtrA_CellWall_Glycosyl"/>
</dbReference>
<dbReference type="Proteomes" id="UP000532440">
    <property type="component" value="Unassembled WGS sequence"/>
</dbReference>
<evidence type="ECO:0000256" key="4">
    <source>
        <dbReference type="ARBA" id="ARBA00022989"/>
    </source>
</evidence>
<gene>
    <name evidence="8" type="ORF">HNQ70_001042</name>
</gene>
<comment type="caution">
    <text evidence="8">The sequence shown here is derived from an EMBL/GenBank/DDBJ whole genome shotgun (WGS) entry which is preliminary data.</text>
</comment>
<feature type="transmembrane region" description="Helical" evidence="6">
    <location>
        <begin position="93"/>
        <end position="112"/>
    </location>
</feature>
<dbReference type="PANTHER" id="PTHR38459:SF1">
    <property type="entry name" value="PROPHAGE BACTOPRENOL-LINKED GLUCOSE TRANSLOCASE HOMOLOG"/>
    <property type="match status" value="1"/>
</dbReference>
<keyword evidence="5 6" id="KW-0472">Membrane</keyword>
<proteinExistence type="inferred from homology"/>
<accession>A0A7W8HFM9</accession>
<dbReference type="PANTHER" id="PTHR38459">
    <property type="entry name" value="PROPHAGE BACTOPRENOL-LINKED GLUCOSE TRANSLOCASE HOMOLOG"/>
    <property type="match status" value="1"/>
</dbReference>
<dbReference type="EMBL" id="JACHGB010000002">
    <property type="protein sequence ID" value="MBB5271038.1"/>
    <property type="molecule type" value="Genomic_DNA"/>
</dbReference>
<evidence type="ECO:0000313" key="9">
    <source>
        <dbReference type="Proteomes" id="UP000532440"/>
    </source>
</evidence>
<evidence type="ECO:0000256" key="1">
    <source>
        <dbReference type="ARBA" id="ARBA00004141"/>
    </source>
</evidence>
<evidence type="ECO:0000256" key="5">
    <source>
        <dbReference type="ARBA" id="ARBA00023136"/>
    </source>
</evidence>
<evidence type="ECO:0000256" key="2">
    <source>
        <dbReference type="ARBA" id="ARBA00009399"/>
    </source>
</evidence>
<feature type="transmembrane region" description="Helical" evidence="6">
    <location>
        <begin position="69"/>
        <end position="87"/>
    </location>
</feature>
<keyword evidence="3 6" id="KW-0812">Transmembrane</keyword>
<dbReference type="Pfam" id="PF04138">
    <property type="entry name" value="GtrA_DPMS_TM"/>
    <property type="match status" value="1"/>
</dbReference>
<keyword evidence="9" id="KW-1185">Reference proteome</keyword>
<evidence type="ECO:0000256" key="6">
    <source>
        <dbReference type="SAM" id="Phobius"/>
    </source>
</evidence>
<dbReference type="RefSeq" id="WP_343060648.1">
    <property type="nucleotide sequence ID" value="NZ_BAABEW010000017.1"/>
</dbReference>
<dbReference type="GO" id="GO:0000271">
    <property type="term" value="P:polysaccharide biosynthetic process"/>
    <property type="evidence" value="ECO:0007669"/>
    <property type="project" value="InterPro"/>
</dbReference>
<feature type="transmembrane region" description="Helical" evidence="6">
    <location>
        <begin position="38"/>
        <end position="57"/>
    </location>
</feature>
<sequence>MRQLRRFAVTGVLATGVHVAVAALLIELAQRSPPFANGAAFLVATAFSYALNTLWSFSATPGARSLARFAVVSCVGWTLAVLLSALADRLGLHYLLGIGLVVTGVPPVTFLLHRYWTYR</sequence>
<evidence type="ECO:0000256" key="3">
    <source>
        <dbReference type="ARBA" id="ARBA00022692"/>
    </source>
</evidence>
<comment type="subcellular location">
    <subcellularLocation>
        <location evidence="1">Membrane</location>
        <topology evidence="1">Multi-pass membrane protein</topology>
    </subcellularLocation>
</comment>
<evidence type="ECO:0000313" key="8">
    <source>
        <dbReference type="EMBL" id="MBB5271038.1"/>
    </source>
</evidence>
<feature type="domain" description="GtrA/DPMS transmembrane" evidence="7">
    <location>
        <begin position="6"/>
        <end position="117"/>
    </location>
</feature>
<organism evidence="8 9">
    <name type="scientific">Quisquiliibacterium transsilvanicum</name>
    <dbReference type="NCBI Taxonomy" id="1549638"/>
    <lineage>
        <taxon>Bacteria</taxon>
        <taxon>Pseudomonadati</taxon>
        <taxon>Pseudomonadota</taxon>
        <taxon>Betaproteobacteria</taxon>
        <taxon>Burkholderiales</taxon>
        <taxon>Burkholderiaceae</taxon>
        <taxon>Quisquiliibacterium</taxon>
    </lineage>
</organism>